<comment type="caution">
    <text evidence="1">The sequence shown here is derived from an EMBL/GenBank/DDBJ whole genome shotgun (WGS) entry which is preliminary data.</text>
</comment>
<proteinExistence type="predicted"/>
<dbReference type="AlphaFoldDB" id="A0A9D4FPD6"/>
<dbReference type="EMBL" id="JAIWYP010000007">
    <property type="protein sequence ID" value="KAH3802062.1"/>
    <property type="molecule type" value="Genomic_DNA"/>
</dbReference>
<dbReference type="SUPFAM" id="SSF46966">
    <property type="entry name" value="Spectrin repeat"/>
    <property type="match status" value="1"/>
</dbReference>
<reference evidence="1" key="2">
    <citation type="submission" date="2020-11" db="EMBL/GenBank/DDBJ databases">
        <authorList>
            <person name="McCartney M.A."/>
            <person name="Auch B."/>
            <person name="Kono T."/>
            <person name="Mallez S."/>
            <person name="Becker A."/>
            <person name="Gohl D.M."/>
            <person name="Silverstein K.A.T."/>
            <person name="Koren S."/>
            <person name="Bechman K.B."/>
            <person name="Herman A."/>
            <person name="Abrahante J.E."/>
            <person name="Garbe J."/>
        </authorList>
    </citation>
    <scope>NUCLEOTIDE SEQUENCE</scope>
    <source>
        <strain evidence="1">Duluth1</strain>
        <tissue evidence="1">Whole animal</tissue>
    </source>
</reference>
<evidence type="ECO:0000313" key="2">
    <source>
        <dbReference type="Proteomes" id="UP000828390"/>
    </source>
</evidence>
<dbReference type="Gene3D" id="1.20.58.60">
    <property type="match status" value="1"/>
</dbReference>
<dbReference type="Proteomes" id="UP000828390">
    <property type="component" value="Unassembled WGS sequence"/>
</dbReference>
<name>A0A9D4FPD6_DREPO</name>
<evidence type="ECO:0000313" key="1">
    <source>
        <dbReference type="EMBL" id="KAH3802062.1"/>
    </source>
</evidence>
<sequence>MYNFYPDGKKLLDDSDQRKQTLLRLQDQYRQIEDLYLAFAKKASAFNSWFENAEEDLTYPVRYNSVEEIRVSIGREIAWLLIGRWFTIL</sequence>
<organism evidence="1 2">
    <name type="scientific">Dreissena polymorpha</name>
    <name type="common">Zebra mussel</name>
    <name type="synonym">Mytilus polymorpha</name>
    <dbReference type="NCBI Taxonomy" id="45954"/>
    <lineage>
        <taxon>Eukaryota</taxon>
        <taxon>Metazoa</taxon>
        <taxon>Spiralia</taxon>
        <taxon>Lophotrochozoa</taxon>
        <taxon>Mollusca</taxon>
        <taxon>Bivalvia</taxon>
        <taxon>Autobranchia</taxon>
        <taxon>Heteroconchia</taxon>
        <taxon>Euheterodonta</taxon>
        <taxon>Imparidentia</taxon>
        <taxon>Neoheterodontei</taxon>
        <taxon>Myida</taxon>
        <taxon>Dreissenoidea</taxon>
        <taxon>Dreissenidae</taxon>
        <taxon>Dreissena</taxon>
    </lineage>
</organism>
<protein>
    <submittedName>
        <fullName evidence="1">Uncharacterized protein</fullName>
    </submittedName>
</protein>
<reference evidence="1" key="1">
    <citation type="journal article" date="2019" name="bioRxiv">
        <title>The Genome of the Zebra Mussel, Dreissena polymorpha: A Resource for Invasive Species Research.</title>
        <authorList>
            <person name="McCartney M.A."/>
            <person name="Auch B."/>
            <person name="Kono T."/>
            <person name="Mallez S."/>
            <person name="Zhang Y."/>
            <person name="Obille A."/>
            <person name="Becker A."/>
            <person name="Abrahante J.E."/>
            <person name="Garbe J."/>
            <person name="Badalamenti J.P."/>
            <person name="Herman A."/>
            <person name="Mangelson H."/>
            <person name="Liachko I."/>
            <person name="Sullivan S."/>
            <person name="Sone E.D."/>
            <person name="Koren S."/>
            <person name="Silverstein K.A.T."/>
            <person name="Beckman K.B."/>
            <person name="Gohl D.M."/>
        </authorList>
    </citation>
    <scope>NUCLEOTIDE SEQUENCE</scope>
    <source>
        <strain evidence="1">Duluth1</strain>
        <tissue evidence="1">Whole animal</tissue>
    </source>
</reference>
<keyword evidence="2" id="KW-1185">Reference proteome</keyword>
<accession>A0A9D4FPD6</accession>
<gene>
    <name evidence="1" type="ORF">DPMN_155730</name>
</gene>